<name>A0A1V8SJ72_9PEZI</name>
<keyword evidence="6" id="KW-0560">Oxidoreductase</keyword>
<evidence type="ECO:0000313" key="9">
    <source>
        <dbReference type="Proteomes" id="UP000192596"/>
    </source>
</evidence>
<reference evidence="9" key="1">
    <citation type="submission" date="2017-03" db="EMBL/GenBank/DDBJ databases">
        <title>Genomes of endolithic fungi from Antarctica.</title>
        <authorList>
            <person name="Coleine C."/>
            <person name="Masonjones S."/>
            <person name="Stajich J.E."/>
        </authorList>
    </citation>
    <scope>NUCLEOTIDE SEQUENCE [LARGE SCALE GENOMIC DNA]</scope>
    <source>
        <strain evidence="9">CCFEE 5527</strain>
    </source>
</reference>
<comment type="caution">
    <text evidence="8">The sequence shown here is derived from an EMBL/GenBank/DDBJ whole genome shotgun (WGS) entry which is preliminary data.</text>
</comment>
<dbReference type="InParanoid" id="A0A1V8SJ72"/>
<evidence type="ECO:0000256" key="4">
    <source>
        <dbReference type="ARBA" id="ARBA00022827"/>
    </source>
</evidence>
<dbReference type="PANTHER" id="PTHR43098">
    <property type="entry name" value="L-ORNITHINE N(5)-MONOOXYGENASE-RELATED"/>
    <property type="match status" value="1"/>
</dbReference>
<protein>
    <recommendedName>
        <fullName evidence="10">FAD/NAD(P)-binding domain-containing protein</fullName>
    </recommendedName>
</protein>
<evidence type="ECO:0008006" key="10">
    <source>
        <dbReference type="Google" id="ProtNLM"/>
    </source>
</evidence>
<comment type="cofactor">
    <cofactor evidence="1">
        <name>FAD</name>
        <dbReference type="ChEBI" id="CHEBI:57692"/>
    </cofactor>
</comment>
<keyword evidence="4" id="KW-0274">FAD</keyword>
<evidence type="ECO:0000256" key="5">
    <source>
        <dbReference type="ARBA" id="ARBA00022857"/>
    </source>
</evidence>
<dbReference type="Pfam" id="PF00743">
    <property type="entry name" value="FMO-like"/>
    <property type="match status" value="1"/>
</dbReference>
<sequence>MATSDPLSSLEGDMLDVAPGVKVVDGDIKATDHIERLPNVANGTNESVQNSHTNETVKHQCDVLVVGAGFSGITAIHRFRKLGLKVKCFEAGGDFGGVWYWNRYPGARVDSEAPFYQLNIPEVYQDFTFSQRFPGHVELRRYMAHIDKVLGLRQDVTFNAQVISATFDEAKGLWTMKTAAGHEATCKYLMLASGLLHRKYTPDLPGLDRYKGKLVHSASYPEDLDCTGKRVGLVGAGATAVQITQELGKEAAELTVFLRRPSYCLPMGQRKMTEEEQTQWKSFYPSLFSSGRDSRVGFPADPKPQGALEVSAEERNAWFENTWKRGGFHYQLSAYSDTLINKESNRVVYDFWASKVRERLTDPKKQAIMAPMEPPYFFGTKRNPLENDYYEVLNQSNVQLVDLKASPLKTFEETGMRMNDGVLHEFDVIVLATGFDSFTGSLTTMGLRNKDGVDLKDLWKDGVHTFLGLTISGFPNMFMSYTPQAPTALSNGTTIIEAQVETIVDMIAKMERENVKSIEAKKDAEAQWKKALTDMANMTLLPYTSSWWDGSNIPGKKAEGMTYIGGINNYEKECRATMDGWKGFEVVAA</sequence>
<dbReference type="Gene3D" id="3.50.50.60">
    <property type="entry name" value="FAD/NAD(P)-binding domain"/>
    <property type="match status" value="2"/>
</dbReference>
<keyword evidence="7" id="KW-0503">Monooxygenase</keyword>
<dbReference type="InterPro" id="IPR020946">
    <property type="entry name" value="Flavin_mOase-like"/>
</dbReference>
<gene>
    <name evidence="8" type="ORF">B0A48_15044</name>
</gene>
<dbReference type="GO" id="GO:0050660">
    <property type="term" value="F:flavin adenine dinucleotide binding"/>
    <property type="evidence" value="ECO:0007669"/>
    <property type="project" value="InterPro"/>
</dbReference>
<proteinExistence type="inferred from homology"/>
<evidence type="ECO:0000313" key="8">
    <source>
        <dbReference type="EMBL" id="OQN99195.1"/>
    </source>
</evidence>
<keyword evidence="9" id="KW-1185">Reference proteome</keyword>
<evidence type="ECO:0000256" key="1">
    <source>
        <dbReference type="ARBA" id="ARBA00001974"/>
    </source>
</evidence>
<comment type="similarity">
    <text evidence="2">Belongs to the FAD-binding monooxygenase family.</text>
</comment>
<dbReference type="Proteomes" id="UP000192596">
    <property type="component" value="Unassembled WGS sequence"/>
</dbReference>
<dbReference type="PANTHER" id="PTHR43098:SF3">
    <property type="entry name" value="L-ORNITHINE N(5)-MONOOXYGENASE-RELATED"/>
    <property type="match status" value="1"/>
</dbReference>
<dbReference type="PRINTS" id="PR00411">
    <property type="entry name" value="PNDRDTASEI"/>
</dbReference>
<accession>A0A1V8SJ72</accession>
<dbReference type="InterPro" id="IPR036188">
    <property type="entry name" value="FAD/NAD-bd_sf"/>
</dbReference>
<evidence type="ECO:0000256" key="6">
    <source>
        <dbReference type="ARBA" id="ARBA00023002"/>
    </source>
</evidence>
<dbReference type="GO" id="GO:0004499">
    <property type="term" value="F:N,N-dimethylaniline monooxygenase activity"/>
    <property type="evidence" value="ECO:0007669"/>
    <property type="project" value="InterPro"/>
</dbReference>
<organism evidence="8 9">
    <name type="scientific">Cryoendolithus antarcticus</name>
    <dbReference type="NCBI Taxonomy" id="1507870"/>
    <lineage>
        <taxon>Eukaryota</taxon>
        <taxon>Fungi</taxon>
        <taxon>Dikarya</taxon>
        <taxon>Ascomycota</taxon>
        <taxon>Pezizomycotina</taxon>
        <taxon>Dothideomycetes</taxon>
        <taxon>Dothideomycetidae</taxon>
        <taxon>Cladosporiales</taxon>
        <taxon>Cladosporiaceae</taxon>
        <taxon>Cryoendolithus</taxon>
    </lineage>
</organism>
<dbReference type="AlphaFoldDB" id="A0A1V8SJ72"/>
<dbReference type="SUPFAM" id="SSF51905">
    <property type="entry name" value="FAD/NAD(P)-binding domain"/>
    <property type="match status" value="1"/>
</dbReference>
<evidence type="ECO:0000256" key="2">
    <source>
        <dbReference type="ARBA" id="ARBA00010139"/>
    </source>
</evidence>
<evidence type="ECO:0000256" key="7">
    <source>
        <dbReference type="ARBA" id="ARBA00023033"/>
    </source>
</evidence>
<evidence type="ECO:0000256" key="3">
    <source>
        <dbReference type="ARBA" id="ARBA00022630"/>
    </source>
</evidence>
<dbReference type="OrthoDB" id="66881at2759"/>
<dbReference type="InterPro" id="IPR050775">
    <property type="entry name" value="FAD-binding_Monooxygenases"/>
</dbReference>
<dbReference type="EMBL" id="NAJO01000041">
    <property type="protein sequence ID" value="OQN99195.1"/>
    <property type="molecule type" value="Genomic_DNA"/>
</dbReference>
<keyword evidence="5" id="KW-0521">NADP</keyword>
<dbReference type="GO" id="GO:0050661">
    <property type="term" value="F:NADP binding"/>
    <property type="evidence" value="ECO:0007669"/>
    <property type="project" value="InterPro"/>
</dbReference>
<keyword evidence="3" id="KW-0285">Flavoprotein</keyword>